<name>A0A251TIL0_HELAN</name>
<sequence length="137" mass="15308">MKNGSLYDILKWVKNGRRELEWLAKHKISLGVACGLEYLHKGNSFIVVHRDLKPDNVLVDENMEAHISDFGLARSISDANTIMSASLAGYMAPATFRGTHLSEKSDMYSFGVVLADLVVEFPLFGSTEYAERLWIGL</sequence>
<keyword evidence="3" id="KW-0433">Leucine-rich repeat</keyword>
<dbReference type="InParanoid" id="A0A251TIL0"/>
<comment type="catalytic activity">
    <reaction evidence="10">
        <text>L-threonyl-[protein] + ATP = O-phospho-L-threonyl-[protein] + ADP + H(+)</text>
        <dbReference type="Rhea" id="RHEA:46608"/>
        <dbReference type="Rhea" id="RHEA-COMP:11060"/>
        <dbReference type="Rhea" id="RHEA-COMP:11605"/>
        <dbReference type="ChEBI" id="CHEBI:15378"/>
        <dbReference type="ChEBI" id="CHEBI:30013"/>
        <dbReference type="ChEBI" id="CHEBI:30616"/>
        <dbReference type="ChEBI" id="CHEBI:61977"/>
        <dbReference type="ChEBI" id="CHEBI:456216"/>
        <dbReference type="EC" id="2.7.11.1"/>
    </reaction>
</comment>
<dbReference type="GO" id="GO:0004674">
    <property type="term" value="F:protein serine/threonine kinase activity"/>
    <property type="evidence" value="ECO:0007669"/>
    <property type="project" value="UniProtKB-KW"/>
</dbReference>
<reference evidence="13" key="3">
    <citation type="submission" date="2020-06" db="EMBL/GenBank/DDBJ databases">
        <title>Helianthus annuus Genome sequencing and assembly Release 2.</title>
        <authorList>
            <person name="Gouzy J."/>
            <person name="Langlade N."/>
            <person name="Munos S."/>
        </authorList>
    </citation>
    <scope>NUCLEOTIDE SEQUENCE</scope>
    <source>
        <tissue evidence="13">Leaves</tissue>
    </source>
</reference>
<dbReference type="GO" id="GO:0005524">
    <property type="term" value="F:ATP binding"/>
    <property type="evidence" value="ECO:0007669"/>
    <property type="project" value="UniProtKB-KW"/>
</dbReference>
<accession>A0A251TIL0</accession>
<dbReference type="Proteomes" id="UP000215914">
    <property type="component" value="Chromosome 10"/>
</dbReference>
<dbReference type="EMBL" id="CM007899">
    <property type="protein sequence ID" value="OTG10968.1"/>
    <property type="molecule type" value="Genomic_DNA"/>
</dbReference>
<evidence type="ECO:0000256" key="6">
    <source>
        <dbReference type="ARBA" id="ARBA00022741"/>
    </source>
</evidence>
<dbReference type="FunFam" id="1.10.510.10:FF:001023">
    <property type="entry name" value="Os07g0541700 protein"/>
    <property type="match status" value="1"/>
</dbReference>
<evidence type="ECO:0000256" key="9">
    <source>
        <dbReference type="ARBA" id="ARBA00023180"/>
    </source>
</evidence>
<evidence type="ECO:0000256" key="4">
    <source>
        <dbReference type="ARBA" id="ARBA00022679"/>
    </source>
</evidence>
<keyword evidence="15" id="KW-1185">Reference proteome</keyword>
<reference evidence="14" key="2">
    <citation type="submission" date="2017-02" db="EMBL/GenBank/DDBJ databases">
        <title>Sunflower complete genome.</title>
        <authorList>
            <person name="Langlade N."/>
            <person name="Munos S."/>
        </authorList>
    </citation>
    <scope>NUCLEOTIDE SEQUENCE [LARGE SCALE GENOMIC DNA]</scope>
    <source>
        <tissue evidence="14">Leaves</tissue>
    </source>
</reference>
<evidence type="ECO:0000313" key="15">
    <source>
        <dbReference type="Proteomes" id="UP000215914"/>
    </source>
</evidence>
<keyword evidence="4 13" id="KW-0808">Transferase</keyword>
<evidence type="ECO:0000256" key="8">
    <source>
        <dbReference type="ARBA" id="ARBA00022840"/>
    </source>
</evidence>
<keyword evidence="7 14" id="KW-0418">Kinase</keyword>
<dbReference type="SUPFAM" id="SSF56112">
    <property type="entry name" value="Protein kinase-like (PK-like)"/>
    <property type="match status" value="1"/>
</dbReference>
<dbReference type="Pfam" id="PF00069">
    <property type="entry name" value="Pkinase"/>
    <property type="match status" value="1"/>
</dbReference>
<evidence type="ECO:0000259" key="12">
    <source>
        <dbReference type="PROSITE" id="PS50011"/>
    </source>
</evidence>
<keyword evidence="8" id="KW-0067">ATP-binding</keyword>
<keyword evidence="9" id="KW-0325">Glycoprotein</keyword>
<gene>
    <name evidence="14" type="ORF">HannXRQ_Chr10g0293621</name>
    <name evidence="13" type="ORF">HanXRQr2_Chr10g0432401</name>
</gene>
<dbReference type="AlphaFoldDB" id="A0A251TIL0"/>
<evidence type="ECO:0000256" key="7">
    <source>
        <dbReference type="ARBA" id="ARBA00022777"/>
    </source>
</evidence>
<evidence type="ECO:0000256" key="11">
    <source>
        <dbReference type="ARBA" id="ARBA00048679"/>
    </source>
</evidence>
<comment type="catalytic activity">
    <reaction evidence="11">
        <text>L-seryl-[protein] + ATP = O-phospho-L-seryl-[protein] + ADP + H(+)</text>
        <dbReference type="Rhea" id="RHEA:17989"/>
        <dbReference type="Rhea" id="RHEA-COMP:9863"/>
        <dbReference type="Rhea" id="RHEA-COMP:11604"/>
        <dbReference type="ChEBI" id="CHEBI:15378"/>
        <dbReference type="ChEBI" id="CHEBI:29999"/>
        <dbReference type="ChEBI" id="CHEBI:30616"/>
        <dbReference type="ChEBI" id="CHEBI:83421"/>
        <dbReference type="ChEBI" id="CHEBI:456216"/>
        <dbReference type="EC" id="2.7.11.1"/>
    </reaction>
</comment>
<dbReference type="PROSITE" id="PS50011">
    <property type="entry name" value="PROTEIN_KINASE_DOM"/>
    <property type="match status" value="1"/>
</dbReference>
<dbReference type="OMA" id="MAPATFR"/>
<dbReference type="SMART" id="SM00220">
    <property type="entry name" value="S_TKc"/>
    <property type="match status" value="1"/>
</dbReference>
<dbReference type="Gene3D" id="1.10.510.10">
    <property type="entry name" value="Transferase(Phosphotransferase) domain 1"/>
    <property type="match status" value="1"/>
</dbReference>
<evidence type="ECO:0000313" key="14">
    <source>
        <dbReference type="EMBL" id="OTG10968.1"/>
    </source>
</evidence>
<feature type="domain" description="Protein kinase" evidence="12">
    <location>
        <begin position="1"/>
        <end position="137"/>
    </location>
</feature>
<keyword evidence="6" id="KW-0547">Nucleotide-binding</keyword>
<keyword evidence="5" id="KW-0677">Repeat</keyword>
<dbReference type="InterPro" id="IPR008271">
    <property type="entry name" value="Ser/Thr_kinase_AS"/>
</dbReference>
<reference evidence="13 15" key="1">
    <citation type="journal article" date="2017" name="Nature">
        <title>The sunflower genome provides insights into oil metabolism, flowering and Asterid evolution.</title>
        <authorList>
            <person name="Badouin H."/>
            <person name="Gouzy J."/>
            <person name="Grassa C.J."/>
            <person name="Murat F."/>
            <person name="Staton S.E."/>
            <person name="Cottret L."/>
            <person name="Lelandais-Briere C."/>
            <person name="Owens G.L."/>
            <person name="Carrere S."/>
            <person name="Mayjonade B."/>
            <person name="Legrand L."/>
            <person name="Gill N."/>
            <person name="Kane N.C."/>
            <person name="Bowers J.E."/>
            <person name="Hubner S."/>
            <person name="Bellec A."/>
            <person name="Berard A."/>
            <person name="Berges H."/>
            <person name="Blanchet N."/>
            <person name="Boniface M.C."/>
            <person name="Brunel D."/>
            <person name="Catrice O."/>
            <person name="Chaidir N."/>
            <person name="Claudel C."/>
            <person name="Donnadieu C."/>
            <person name="Faraut T."/>
            <person name="Fievet G."/>
            <person name="Helmstetter N."/>
            <person name="King M."/>
            <person name="Knapp S.J."/>
            <person name="Lai Z."/>
            <person name="Le Paslier M.C."/>
            <person name="Lippi Y."/>
            <person name="Lorenzon L."/>
            <person name="Mandel J.R."/>
            <person name="Marage G."/>
            <person name="Marchand G."/>
            <person name="Marquand E."/>
            <person name="Bret-Mestries E."/>
            <person name="Morien E."/>
            <person name="Nambeesan S."/>
            <person name="Nguyen T."/>
            <person name="Pegot-Espagnet P."/>
            <person name="Pouilly N."/>
            <person name="Raftis F."/>
            <person name="Sallet E."/>
            <person name="Schiex T."/>
            <person name="Thomas J."/>
            <person name="Vandecasteele C."/>
            <person name="Vares D."/>
            <person name="Vear F."/>
            <person name="Vautrin S."/>
            <person name="Crespi M."/>
            <person name="Mangin B."/>
            <person name="Burke J.M."/>
            <person name="Salse J."/>
            <person name="Munos S."/>
            <person name="Vincourt P."/>
            <person name="Rieseberg L.H."/>
            <person name="Langlade N.B."/>
        </authorList>
    </citation>
    <scope>NUCLEOTIDE SEQUENCE [LARGE SCALE GENOMIC DNA]</scope>
    <source>
        <strain evidence="15">cv. SF193</strain>
        <tissue evidence="13">Leaves</tissue>
    </source>
</reference>
<dbReference type="PANTHER" id="PTHR48056:SF75">
    <property type="entry name" value="LEUCINE-RICH REPEAT RECEPTOR-LIKE SERINE_THREONINE_TYROSINE-PROTEIN KINASE SOBIR1"/>
    <property type="match status" value="1"/>
</dbReference>
<dbReference type="InterPro" id="IPR000719">
    <property type="entry name" value="Prot_kinase_dom"/>
</dbReference>
<dbReference type="EMBL" id="MNCJ02000325">
    <property type="protein sequence ID" value="KAF5785753.1"/>
    <property type="molecule type" value="Genomic_DNA"/>
</dbReference>
<evidence type="ECO:0000256" key="10">
    <source>
        <dbReference type="ARBA" id="ARBA00047899"/>
    </source>
</evidence>
<organism evidence="14 15">
    <name type="scientific">Helianthus annuus</name>
    <name type="common">Common sunflower</name>
    <dbReference type="NCBI Taxonomy" id="4232"/>
    <lineage>
        <taxon>Eukaryota</taxon>
        <taxon>Viridiplantae</taxon>
        <taxon>Streptophyta</taxon>
        <taxon>Embryophyta</taxon>
        <taxon>Tracheophyta</taxon>
        <taxon>Spermatophyta</taxon>
        <taxon>Magnoliopsida</taxon>
        <taxon>eudicotyledons</taxon>
        <taxon>Gunneridae</taxon>
        <taxon>Pentapetalae</taxon>
        <taxon>asterids</taxon>
        <taxon>campanulids</taxon>
        <taxon>Asterales</taxon>
        <taxon>Asteraceae</taxon>
        <taxon>Asteroideae</taxon>
        <taxon>Heliantheae alliance</taxon>
        <taxon>Heliantheae</taxon>
        <taxon>Helianthus</taxon>
    </lineage>
</organism>
<dbReference type="InterPro" id="IPR050647">
    <property type="entry name" value="Plant_LRR-RLKs"/>
</dbReference>
<evidence type="ECO:0000313" key="13">
    <source>
        <dbReference type="EMBL" id="KAF5785753.1"/>
    </source>
</evidence>
<proteinExistence type="predicted"/>
<dbReference type="InterPro" id="IPR011009">
    <property type="entry name" value="Kinase-like_dom_sf"/>
</dbReference>
<dbReference type="EC" id="2.7.11.1" evidence="1"/>
<protein>
    <recommendedName>
        <fullName evidence="1">non-specific serine/threonine protein kinase</fullName>
        <ecNumber evidence="1">2.7.11.1</ecNumber>
    </recommendedName>
</protein>
<evidence type="ECO:0000256" key="5">
    <source>
        <dbReference type="ARBA" id="ARBA00022737"/>
    </source>
</evidence>
<dbReference type="PROSITE" id="PS00108">
    <property type="entry name" value="PROTEIN_KINASE_ST"/>
    <property type="match status" value="1"/>
</dbReference>
<keyword evidence="2" id="KW-0723">Serine/threonine-protein kinase</keyword>
<dbReference type="PANTHER" id="PTHR48056">
    <property type="entry name" value="LRR RECEPTOR-LIKE SERINE/THREONINE-PROTEIN KINASE-RELATED"/>
    <property type="match status" value="1"/>
</dbReference>
<dbReference type="Gramene" id="mRNA:HanXRQr2_Chr10g0432401">
    <property type="protein sequence ID" value="CDS:HanXRQr2_Chr10g0432401.1"/>
    <property type="gene ID" value="HanXRQr2_Chr10g0432401"/>
</dbReference>
<evidence type="ECO:0000256" key="2">
    <source>
        <dbReference type="ARBA" id="ARBA00022527"/>
    </source>
</evidence>
<evidence type="ECO:0000256" key="3">
    <source>
        <dbReference type="ARBA" id="ARBA00022614"/>
    </source>
</evidence>
<evidence type="ECO:0000256" key="1">
    <source>
        <dbReference type="ARBA" id="ARBA00012513"/>
    </source>
</evidence>